<accession>T2GBR4</accession>
<evidence type="ECO:0000313" key="2">
    <source>
        <dbReference type="EMBL" id="AGW14030.1"/>
    </source>
</evidence>
<name>T2GBR4_MEGG1</name>
<dbReference type="EMBL" id="CP006585">
    <property type="protein sequence ID" value="AGW14030.1"/>
    <property type="molecule type" value="Genomic_DNA"/>
</dbReference>
<evidence type="ECO:0000259" key="1">
    <source>
        <dbReference type="SMART" id="SM00746"/>
    </source>
</evidence>
<dbReference type="RefSeq" id="WP_021760978.1">
    <property type="nucleotide sequence ID" value="NC_022444.1"/>
</dbReference>
<dbReference type="InterPro" id="IPR011017">
    <property type="entry name" value="TRASH_dom"/>
</dbReference>
<dbReference type="KEGG" id="dgg:DGI_2276"/>
<dbReference type="STRING" id="1121448.DGI_2276"/>
<dbReference type="Proteomes" id="UP000016587">
    <property type="component" value="Chromosome"/>
</dbReference>
<dbReference type="eggNOG" id="COG3350">
    <property type="taxonomic scope" value="Bacteria"/>
</dbReference>
<organism evidence="2 3">
    <name type="scientific">Megalodesulfovibrio gigas (strain ATCC 19364 / DSM 1382 / NCIMB 9332 / VKM B-1759)</name>
    <name type="common">Desulfovibrio gigas</name>
    <dbReference type="NCBI Taxonomy" id="1121448"/>
    <lineage>
        <taxon>Bacteria</taxon>
        <taxon>Pseudomonadati</taxon>
        <taxon>Thermodesulfobacteriota</taxon>
        <taxon>Desulfovibrionia</taxon>
        <taxon>Desulfovibrionales</taxon>
        <taxon>Desulfovibrionaceae</taxon>
        <taxon>Megalodesulfovibrio</taxon>
    </lineage>
</organism>
<gene>
    <name evidence="2" type="ORF">DGI_2276</name>
</gene>
<reference evidence="2 3" key="1">
    <citation type="journal article" date="2013" name="J. Bacteriol.">
        <title>Roles of HynAB and Ech, the only two hydrogenases found in the model sulfate reducer Desulfovibrio gigas.</title>
        <authorList>
            <person name="Morais-Silva F.O."/>
            <person name="Santos C.I."/>
            <person name="Rodrigues R."/>
            <person name="Pereira I.A."/>
            <person name="Rodrigues-Pousada C."/>
        </authorList>
    </citation>
    <scope>NUCLEOTIDE SEQUENCE [LARGE SCALE GENOMIC DNA]</scope>
    <source>
        <strain evidence="3">ATCC 19364 / DSM 1382 / NCIMB 9332 / VKM B-1759</strain>
    </source>
</reference>
<dbReference type="PATRIC" id="fig|1121448.10.peg.2228"/>
<dbReference type="HOGENOM" id="CLU_168222_0_0_7"/>
<keyword evidence="3" id="KW-1185">Reference proteome</keyword>
<dbReference type="AlphaFoldDB" id="T2GBR4"/>
<evidence type="ECO:0000313" key="3">
    <source>
        <dbReference type="Proteomes" id="UP000016587"/>
    </source>
</evidence>
<dbReference type="OrthoDB" id="3078737at2"/>
<sequence>MWKLLILALAGYLLFKMFTGDKRQSAKRKKQELKERVAAGELVKDPVCGTYVDVDTDIRVRQGDTVHRFCSYECRDTFVRRLEAREVTPESVVQDKDKEEEEA</sequence>
<protein>
    <submittedName>
        <fullName evidence="2">Putative YHS domain protein</fullName>
    </submittedName>
</protein>
<dbReference type="SMART" id="SM00746">
    <property type="entry name" value="TRASH"/>
    <property type="match status" value="1"/>
</dbReference>
<proteinExistence type="predicted"/>
<feature type="domain" description="TRASH" evidence="1">
    <location>
        <begin position="45"/>
        <end position="82"/>
    </location>
</feature>
<reference evidence="3" key="2">
    <citation type="submission" date="2013-07" db="EMBL/GenBank/DDBJ databases">
        <authorList>
            <person name="Morais-Silva F.O."/>
            <person name="Rezende A.M."/>
            <person name="Pimentel C."/>
            <person name="Resende D.M."/>
            <person name="Santos C.I."/>
            <person name="Clemente C."/>
            <person name="de Oliveira L.M."/>
            <person name="da Silva S.M."/>
            <person name="Costa D.A."/>
            <person name="Varela-Raposo A."/>
            <person name="Horacio E.C.A."/>
            <person name="Matos M."/>
            <person name="Flores O."/>
            <person name="Ruiz J.C."/>
            <person name="Rodrigues-Pousada C."/>
        </authorList>
    </citation>
    <scope>NUCLEOTIDE SEQUENCE [LARGE SCALE GENOMIC DNA]</scope>
    <source>
        <strain evidence="3">ATCC 19364 / DSM 1382 / NCIMB 9332 / VKM B-1759</strain>
    </source>
</reference>